<dbReference type="PANTHER" id="PTHR43740:SF2">
    <property type="entry name" value="LEUCINE--TRNA LIGASE, MITOCHONDRIAL"/>
    <property type="match status" value="1"/>
</dbReference>
<dbReference type="CDD" id="cd07958">
    <property type="entry name" value="Anticodon_Ia_Leu_BEm"/>
    <property type="match status" value="1"/>
</dbReference>
<evidence type="ECO:0000256" key="6">
    <source>
        <dbReference type="ARBA" id="ARBA00022917"/>
    </source>
</evidence>
<reference evidence="14" key="2">
    <citation type="journal article" date="2021" name="PeerJ">
        <title>Extensive microbial diversity within the chicken gut microbiome revealed by metagenomics and culture.</title>
        <authorList>
            <person name="Gilroy R."/>
            <person name="Ravi A."/>
            <person name="Getino M."/>
            <person name="Pursley I."/>
            <person name="Horton D.L."/>
            <person name="Alikhan N.F."/>
            <person name="Baker D."/>
            <person name="Gharbi K."/>
            <person name="Hall N."/>
            <person name="Watson M."/>
            <person name="Adriaenssens E.M."/>
            <person name="Foster-Nyarko E."/>
            <person name="Jarju S."/>
            <person name="Secka A."/>
            <person name="Antonio M."/>
            <person name="Oren A."/>
            <person name="Chaudhuri R.R."/>
            <person name="La Ragione R."/>
            <person name="Hildebrand F."/>
            <person name="Pallen M.J."/>
        </authorList>
    </citation>
    <scope>NUCLEOTIDE SEQUENCE</scope>
    <source>
        <strain evidence="14">10037</strain>
    </source>
</reference>
<dbReference type="InterPro" id="IPR001412">
    <property type="entry name" value="aa-tRNA-synth_I_CS"/>
</dbReference>
<dbReference type="FunFam" id="1.10.730.10:FF:000011">
    <property type="entry name" value="Leucine--tRNA ligase chloroplastic/mitochondrial"/>
    <property type="match status" value="1"/>
</dbReference>
<evidence type="ECO:0000256" key="2">
    <source>
        <dbReference type="ARBA" id="ARBA00022490"/>
    </source>
</evidence>
<evidence type="ECO:0000259" key="11">
    <source>
        <dbReference type="Pfam" id="PF00133"/>
    </source>
</evidence>
<comment type="caution">
    <text evidence="14">The sequence shown here is derived from an EMBL/GenBank/DDBJ whole genome shotgun (WGS) entry which is preliminary data.</text>
</comment>
<dbReference type="InterPro" id="IPR002300">
    <property type="entry name" value="aa-tRNA-synth_Ia"/>
</dbReference>
<evidence type="ECO:0000256" key="1">
    <source>
        <dbReference type="ARBA" id="ARBA00005594"/>
    </source>
</evidence>
<evidence type="ECO:0000313" key="15">
    <source>
        <dbReference type="Proteomes" id="UP000823597"/>
    </source>
</evidence>
<feature type="domain" description="Methionyl/Valyl/Leucyl/Isoleucyl-tRNA synthetase anticodon-binding" evidence="12">
    <location>
        <begin position="771"/>
        <end position="884"/>
    </location>
</feature>
<dbReference type="GO" id="GO:0004823">
    <property type="term" value="F:leucine-tRNA ligase activity"/>
    <property type="evidence" value="ECO:0007669"/>
    <property type="project" value="UniProtKB-UniRule"/>
</dbReference>
<dbReference type="HAMAP" id="MF_00049_B">
    <property type="entry name" value="Leu_tRNA_synth_B"/>
    <property type="match status" value="1"/>
</dbReference>
<evidence type="ECO:0000259" key="13">
    <source>
        <dbReference type="Pfam" id="PF13603"/>
    </source>
</evidence>
<proteinExistence type="inferred from homology"/>
<dbReference type="Gene3D" id="3.40.50.620">
    <property type="entry name" value="HUPs"/>
    <property type="match status" value="3"/>
</dbReference>
<evidence type="ECO:0000256" key="8">
    <source>
        <dbReference type="ARBA" id="ARBA00047469"/>
    </source>
</evidence>
<sequence>MDYNFKEIERKWQSYWADHGTFKVKEDASKPKYYVLDMFPYPSGAGLHVGHPLGYIASDIYSRYKRLCGFNVLHPMGYDAFGLPAEQYAIQTGQHPAVTTKRNIDRYRGQLDRIGFSYDWSREVRTCDPEYYKWTQWAFLKMFSHWYDRSQEKARPISELENIFEREGNSSVNAACGEVPAFTGDEWKGFSEKERADILMNYRIAYQGETSVNWCPALGTVLANDEVKDGYSVRGGHPVEQKKMLQWQLRVSAYAERLLSDLEELEWTDSLKDMQRNWIGKNKGAELVFRVSNGQEEYDMVIFTTRADTVFGVTFMVLAPESEWVEKLTTPDNREAVEKYLDAVRKRTERERMAETRRVTGVFTGSYAVNPLTGEKVPVWVSDYVLAGYGTGAIMAVPAHDSRDYAFAREFGLPVIPLIEGCDVSESSFDAKEGIMCNSGFLNGMKVSEAIPAAIEYVEKHGIGKAKVNYRLRDAIFSRQRYWGEPFPIYFKDGIAVPLPESSLPLELPEVDKFLPTETGEPPLGRAKGWEYEGCPLELSTMPGFAGSSAYYLRYMDPHNGKALVSKEADEYWRNVDLYIGGTEHATGHLIYSRFWNKFLYDLGYVCEKEPFKKLVNQGMIQGRSNFVYRIKGTNTFVSYNLKDGYDTMQLHVDINLVYNDRLDIEAFRKWMPDFADAEFILENGEYVCGYAVEKMSKSMYNVVNPDDVCDTYGADTLRLYEMFLGPLEQSKPWDTKGIDGVYRFLKKLWRVFFEGDALALSDDAPSAQELKVLHRLIGKVRSDIESFSFNTAVSAFMIALNDLTALKCRKRAILEPFIIVLSPFAPHISEELWKALGHDGSISFASYPEYIEKYTIENDVIYPVSFNGKRRFEISLAKGLPREAVEDAVKAHPDFAKYLGEASVKKIIVVPDKIVNIVC</sequence>
<dbReference type="FunFam" id="3.40.50.620:FF:000060">
    <property type="entry name" value="Leucine--tRNA ligase"/>
    <property type="match status" value="1"/>
</dbReference>
<keyword evidence="2 9" id="KW-0963">Cytoplasm</keyword>
<dbReference type="InterPro" id="IPR013155">
    <property type="entry name" value="M/V/L/I-tRNA-synth_anticd-bd"/>
</dbReference>
<dbReference type="Pfam" id="PF13603">
    <property type="entry name" value="tRNA-synt_1_2"/>
    <property type="match status" value="1"/>
</dbReference>
<organism evidence="14 15">
    <name type="scientific">Candidatus Merdivivens pullistercoris</name>
    <dbReference type="NCBI Taxonomy" id="2840873"/>
    <lineage>
        <taxon>Bacteria</taxon>
        <taxon>Pseudomonadati</taxon>
        <taxon>Bacteroidota</taxon>
        <taxon>Bacteroidia</taxon>
        <taxon>Bacteroidales</taxon>
        <taxon>Muribaculaceae</taxon>
        <taxon>Muribaculaceae incertae sedis</taxon>
        <taxon>Candidatus Merdivivens</taxon>
    </lineage>
</organism>
<dbReference type="GO" id="GO:0005829">
    <property type="term" value="C:cytosol"/>
    <property type="evidence" value="ECO:0007669"/>
    <property type="project" value="TreeGrafter"/>
</dbReference>
<dbReference type="AlphaFoldDB" id="A0A9D9I5Q3"/>
<dbReference type="InterPro" id="IPR009080">
    <property type="entry name" value="tRNAsynth_Ia_anticodon-bd"/>
</dbReference>
<evidence type="ECO:0000256" key="10">
    <source>
        <dbReference type="RuleBase" id="RU363035"/>
    </source>
</evidence>
<comment type="subcellular location">
    <subcellularLocation>
        <location evidence="9">Cytoplasm</location>
    </subcellularLocation>
</comment>
<keyword evidence="5 9" id="KW-0067">ATP-binding</keyword>
<evidence type="ECO:0000256" key="7">
    <source>
        <dbReference type="ARBA" id="ARBA00023146"/>
    </source>
</evidence>
<protein>
    <recommendedName>
        <fullName evidence="9">Leucine--tRNA ligase</fullName>
        <ecNumber evidence="9">6.1.1.4</ecNumber>
    </recommendedName>
    <alternativeName>
        <fullName evidence="9">Leucyl-tRNA synthetase</fullName>
        <shortName evidence="9">LeuRS</shortName>
    </alternativeName>
</protein>
<dbReference type="EMBL" id="JADIME010000072">
    <property type="protein sequence ID" value="MBO8465673.1"/>
    <property type="molecule type" value="Genomic_DNA"/>
</dbReference>
<dbReference type="Proteomes" id="UP000823597">
    <property type="component" value="Unassembled WGS sequence"/>
</dbReference>
<dbReference type="PROSITE" id="PS00178">
    <property type="entry name" value="AA_TRNA_LIGASE_I"/>
    <property type="match status" value="1"/>
</dbReference>
<dbReference type="InterPro" id="IPR025709">
    <property type="entry name" value="Leu_tRNA-synth_edit"/>
</dbReference>
<dbReference type="FunFam" id="3.40.50.620:FF:000056">
    <property type="entry name" value="Leucine--tRNA ligase"/>
    <property type="match status" value="1"/>
</dbReference>
<evidence type="ECO:0000259" key="12">
    <source>
        <dbReference type="Pfam" id="PF08264"/>
    </source>
</evidence>
<dbReference type="PRINTS" id="PR00985">
    <property type="entry name" value="TRNASYNTHLEU"/>
</dbReference>
<dbReference type="EC" id="6.1.1.4" evidence="9"/>
<feature type="domain" description="Aminoacyl-tRNA synthetase class Ia" evidence="11">
    <location>
        <begin position="11"/>
        <end position="144"/>
    </location>
</feature>
<evidence type="ECO:0000256" key="4">
    <source>
        <dbReference type="ARBA" id="ARBA00022741"/>
    </source>
</evidence>
<dbReference type="GO" id="GO:0005524">
    <property type="term" value="F:ATP binding"/>
    <property type="evidence" value="ECO:0007669"/>
    <property type="project" value="UniProtKB-UniRule"/>
</dbReference>
<dbReference type="InterPro" id="IPR009008">
    <property type="entry name" value="Val/Leu/Ile-tRNA-synth_edit"/>
</dbReference>
<feature type="domain" description="Leucyl-tRNA synthetase editing" evidence="13">
    <location>
        <begin position="276"/>
        <end position="458"/>
    </location>
</feature>
<dbReference type="Pfam" id="PF00133">
    <property type="entry name" value="tRNA-synt_1"/>
    <property type="match status" value="1"/>
</dbReference>
<dbReference type="Gene3D" id="1.10.730.10">
    <property type="entry name" value="Isoleucyl-tRNA Synthetase, Domain 1"/>
    <property type="match status" value="1"/>
</dbReference>
<evidence type="ECO:0000313" key="14">
    <source>
        <dbReference type="EMBL" id="MBO8465673.1"/>
    </source>
</evidence>
<name>A0A9D9I5Q3_9BACT</name>
<dbReference type="NCBIfam" id="TIGR00396">
    <property type="entry name" value="leuS_bact"/>
    <property type="match status" value="1"/>
</dbReference>
<dbReference type="GO" id="GO:0002161">
    <property type="term" value="F:aminoacyl-tRNA deacylase activity"/>
    <property type="evidence" value="ECO:0007669"/>
    <property type="project" value="InterPro"/>
</dbReference>
<keyword evidence="3 9" id="KW-0436">Ligase</keyword>
<accession>A0A9D9I5Q3</accession>
<keyword evidence="4 9" id="KW-0547">Nucleotide-binding</keyword>
<dbReference type="PANTHER" id="PTHR43740">
    <property type="entry name" value="LEUCYL-TRNA SYNTHETASE"/>
    <property type="match status" value="1"/>
</dbReference>
<dbReference type="InterPro" id="IPR014729">
    <property type="entry name" value="Rossmann-like_a/b/a_fold"/>
</dbReference>
<gene>
    <name evidence="9" type="primary">leuS</name>
    <name evidence="14" type="ORF">IAB93_06730</name>
</gene>
<feature type="short sequence motif" description="'KMSKS' region" evidence="9">
    <location>
        <begin position="695"/>
        <end position="699"/>
    </location>
</feature>
<evidence type="ECO:0000256" key="5">
    <source>
        <dbReference type="ARBA" id="ARBA00022840"/>
    </source>
</evidence>
<keyword evidence="7 9" id="KW-0030">Aminoacyl-tRNA synthetase</keyword>
<dbReference type="SUPFAM" id="SSF47323">
    <property type="entry name" value="Anticodon-binding domain of a subclass of class I aminoacyl-tRNA synthetases"/>
    <property type="match status" value="1"/>
</dbReference>
<comment type="catalytic activity">
    <reaction evidence="8 9">
        <text>tRNA(Leu) + L-leucine + ATP = L-leucyl-tRNA(Leu) + AMP + diphosphate</text>
        <dbReference type="Rhea" id="RHEA:11688"/>
        <dbReference type="Rhea" id="RHEA-COMP:9613"/>
        <dbReference type="Rhea" id="RHEA-COMP:9622"/>
        <dbReference type="ChEBI" id="CHEBI:30616"/>
        <dbReference type="ChEBI" id="CHEBI:33019"/>
        <dbReference type="ChEBI" id="CHEBI:57427"/>
        <dbReference type="ChEBI" id="CHEBI:78442"/>
        <dbReference type="ChEBI" id="CHEBI:78494"/>
        <dbReference type="ChEBI" id="CHEBI:456215"/>
        <dbReference type="EC" id="6.1.1.4"/>
    </reaction>
</comment>
<dbReference type="SUPFAM" id="SSF52374">
    <property type="entry name" value="Nucleotidylyl transferase"/>
    <property type="match status" value="1"/>
</dbReference>
<reference evidence="14" key="1">
    <citation type="submission" date="2020-10" db="EMBL/GenBank/DDBJ databases">
        <authorList>
            <person name="Gilroy R."/>
        </authorList>
    </citation>
    <scope>NUCLEOTIDE SEQUENCE</scope>
    <source>
        <strain evidence="14">10037</strain>
    </source>
</reference>
<feature type="binding site" evidence="9">
    <location>
        <position position="698"/>
    </location>
    <ligand>
        <name>ATP</name>
        <dbReference type="ChEBI" id="CHEBI:30616"/>
    </ligand>
</feature>
<keyword evidence="6 9" id="KW-0648">Protein biosynthesis</keyword>
<evidence type="ECO:0000256" key="3">
    <source>
        <dbReference type="ARBA" id="ARBA00022598"/>
    </source>
</evidence>
<dbReference type="GO" id="GO:0006429">
    <property type="term" value="P:leucyl-tRNA aminoacylation"/>
    <property type="evidence" value="ECO:0007669"/>
    <property type="project" value="UniProtKB-UniRule"/>
</dbReference>
<comment type="caution">
    <text evidence="9">Lacks conserved residue(s) required for the propagation of feature annotation.</text>
</comment>
<comment type="similarity">
    <text evidence="1 9 10">Belongs to the class-I aminoacyl-tRNA synthetase family.</text>
</comment>
<dbReference type="InterPro" id="IPR002302">
    <property type="entry name" value="Leu-tRNA-ligase"/>
</dbReference>
<dbReference type="Pfam" id="PF08264">
    <property type="entry name" value="Anticodon_1"/>
    <property type="match status" value="1"/>
</dbReference>
<dbReference type="SUPFAM" id="SSF50677">
    <property type="entry name" value="ValRS/IleRS/LeuRS editing domain"/>
    <property type="match status" value="1"/>
</dbReference>
<evidence type="ECO:0000256" key="9">
    <source>
        <dbReference type="HAMAP-Rule" id="MF_00049"/>
    </source>
</evidence>